<dbReference type="NCBIfam" id="TIGR01790">
    <property type="entry name" value="carotene-cycl"/>
    <property type="match status" value="1"/>
</dbReference>
<dbReference type="GO" id="GO:0016705">
    <property type="term" value="F:oxidoreductase activity, acting on paired donors, with incorporation or reduction of molecular oxygen"/>
    <property type="evidence" value="ECO:0007669"/>
    <property type="project" value="InterPro"/>
</dbReference>
<dbReference type="GO" id="GO:0016117">
    <property type="term" value="P:carotenoid biosynthetic process"/>
    <property type="evidence" value="ECO:0007669"/>
    <property type="project" value="InterPro"/>
</dbReference>
<dbReference type="SUPFAM" id="SSF51905">
    <property type="entry name" value="FAD/NAD(P)-binding domain"/>
    <property type="match status" value="1"/>
</dbReference>
<comment type="similarity">
    <text evidence="1">Belongs to the lycopene cyclase family.</text>
</comment>
<dbReference type="InterPro" id="IPR008461">
    <property type="entry name" value="CrtY"/>
</dbReference>
<dbReference type="Proteomes" id="UP000290958">
    <property type="component" value="Unassembled WGS sequence"/>
</dbReference>
<dbReference type="Gene3D" id="3.50.50.60">
    <property type="entry name" value="FAD/NAD(P)-binding domain"/>
    <property type="match status" value="1"/>
</dbReference>
<organism evidence="2 3">
    <name type="scientific">Sphingobium fluviale</name>
    <dbReference type="NCBI Taxonomy" id="2506423"/>
    <lineage>
        <taxon>Bacteria</taxon>
        <taxon>Pseudomonadati</taxon>
        <taxon>Pseudomonadota</taxon>
        <taxon>Alphaproteobacteria</taxon>
        <taxon>Sphingomonadales</taxon>
        <taxon>Sphingomonadaceae</taxon>
        <taxon>Sphingobium</taxon>
    </lineage>
</organism>
<dbReference type="RefSeq" id="WP_129403340.1">
    <property type="nucleotide sequence ID" value="NZ_SBKP01000003.1"/>
</dbReference>
<gene>
    <name evidence="2" type="primary">crtY</name>
    <name evidence="2" type="ORF">EQG66_04425</name>
</gene>
<dbReference type="AlphaFoldDB" id="A0A4Q1KJ04"/>
<evidence type="ECO:0000313" key="2">
    <source>
        <dbReference type="EMBL" id="RXR29801.1"/>
    </source>
</evidence>
<dbReference type="InterPro" id="IPR036188">
    <property type="entry name" value="FAD/NAD-bd_sf"/>
</dbReference>
<dbReference type="EMBL" id="SBKP01000003">
    <property type="protein sequence ID" value="RXR29801.1"/>
    <property type="molecule type" value="Genomic_DNA"/>
</dbReference>
<reference evidence="3" key="1">
    <citation type="submission" date="2019-01" db="EMBL/GenBank/DDBJ databases">
        <title>Cytophagaceae bacterium strain CAR-16.</title>
        <authorList>
            <person name="Chen W.-M."/>
        </authorList>
    </citation>
    <scope>NUCLEOTIDE SEQUENCE [LARGE SCALE GENOMIC DNA]</scope>
    <source>
        <strain evidence="3">CHR27</strain>
    </source>
</reference>
<protein>
    <submittedName>
        <fullName evidence="2">Lycopene cyclase</fullName>
    </submittedName>
</protein>
<comment type="caution">
    <text evidence="2">The sequence shown here is derived from an EMBL/GenBank/DDBJ whole genome shotgun (WGS) entry which is preliminary data.</text>
</comment>
<dbReference type="OrthoDB" id="5793379at2"/>
<dbReference type="InterPro" id="IPR010108">
    <property type="entry name" value="Lycopene_cyclase_b/e"/>
</dbReference>
<evidence type="ECO:0000313" key="3">
    <source>
        <dbReference type="Proteomes" id="UP000290958"/>
    </source>
</evidence>
<dbReference type="Pfam" id="PF05834">
    <property type="entry name" value="Lycopene_cycl"/>
    <property type="match status" value="1"/>
</dbReference>
<dbReference type="NCBIfam" id="TIGR01789">
    <property type="entry name" value="lycopene_cycl"/>
    <property type="match status" value="1"/>
</dbReference>
<name>A0A4Q1KJ04_9SPHN</name>
<dbReference type="GO" id="GO:0045436">
    <property type="term" value="F:lycopene beta cyclase activity"/>
    <property type="evidence" value="ECO:0007669"/>
    <property type="project" value="InterPro"/>
</dbReference>
<accession>A0A4Q1KJ04</accession>
<evidence type="ECO:0000256" key="1">
    <source>
        <dbReference type="ARBA" id="ARBA00006599"/>
    </source>
</evidence>
<sequence>MTHGLPLVIVGGGLAGALAALRLAERRPDVPLVLIEGGTGFGGNHVWSFFDSDVPHGAHDLVEALTPVRWPRHRVAFEGRERVLPMAYNATNAAALDALVRARLPKAAYRLGAQVARIEPDAVTLATGERIAARAVIDARGPDGPMPGLELGWQKFVGIEFAARAPEPDCATVMDARLPQIDGYRFVYVLPLSAETVLVEDTYYSDTPDLDVGQVADRVRALARERGLLGAELRQETGVLPILIGGDPDLFWPENEPIARLGLRGGFFHATTGYSFGLALRLAEELSALPGLLDSAQLARWTRARFMAHWRESGYFRLLNRMLFHAAKPEERHRIFAHFYRLSPERIGRFYAGALTASDKLAILTGKPPVSIPAAVRALLGGSSA</sequence>
<keyword evidence="3" id="KW-1185">Reference proteome</keyword>
<proteinExistence type="inferred from homology"/>